<dbReference type="PANTHER" id="PTHR12161">
    <property type="entry name" value="IST1 FAMILY MEMBER"/>
    <property type="match status" value="1"/>
</dbReference>
<keyword evidence="4" id="KW-1185">Reference proteome</keyword>
<evidence type="ECO:0000313" key="2">
    <source>
        <dbReference type="EMBL" id="KAF5776898.1"/>
    </source>
</evidence>
<proteinExistence type="inferred from homology"/>
<dbReference type="Proteomes" id="UP000215914">
    <property type="component" value="Chromosome 12"/>
</dbReference>
<protein>
    <submittedName>
        <fullName evidence="2 3">Vacuolar protein sorting-associated protein Ist1</fullName>
    </submittedName>
</protein>
<organism evidence="3 4">
    <name type="scientific">Helianthus annuus</name>
    <name type="common">Common sunflower</name>
    <dbReference type="NCBI Taxonomy" id="4232"/>
    <lineage>
        <taxon>Eukaryota</taxon>
        <taxon>Viridiplantae</taxon>
        <taxon>Streptophyta</taxon>
        <taxon>Embryophyta</taxon>
        <taxon>Tracheophyta</taxon>
        <taxon>Spermatophyta</taxon>
        <taxon>Magnoliopsida</taxon>
        <taxon>eudicotyledons</taxon>
        <taxon>Gunneridae</taxon>
        <taxon>Pentapetalae</taxon>
        <taxon>asterids</taxon>
        <taxon>campanulids</taxon>
        <taxon>Asterales</taxon>
        <taxon>Asteraceae</taxon>
        <taxon>Asteroideae</taxon>
        <taxon>Heliantheae alliance</taxon>
        <taxon>Heliantheae</taxon>
        <taxon>Helianthus</taxon>
    </lineage>
</organism>
<comment type="similarity">
    <text evidence="1">Belongs to the IST1 family.</text>
</comment>
<reference evidence="3" key="2">
    <citation type="submission" date="2017-02" db="EMBL/GenBank/DDBJ databases">
        <title>Sunflower complete genome.</title>
        <authorList>
            <person name="Langlade N."/>
            <person name="Munos S."/>
        </authorList>
    </citation>
    <scope>NUCLEOTIDE SEQUENCE [LARGE SCALE GENOMIC DNA]</scope>
    <source>
        <tissue evidence="3">Leaves</tissue>
    </source>
</reference>
<dbReference type="InParanoid" id="A0A251SZP6"/>
<dbReference type="FunFam" id="1.20.1260.60:FF:000002">
    <property type="entry name" value="Vacuolar protein sorting-associated protein IST1"/>
    <property type="match status" value="1"/>
</dbReference>
<dbReference type="Gene3D" id="1.20.1260.60">
    <property type="entry name" value="Vacuolar protein sorting-associated protein Ist1"/>
    <property type="match status" value="1"/>
</dbReference>
<dbReference type="GO" id="GO:0015031">
    <property type="term" value="P:protein transport"/>
    <property type="evidence" value="ECO:0007669"/>
    <property type="project" value="InterPro"/>
</dbReference>
<dbReference type="GO" id="GO:0008104">
    <property type="term" value="P:intracellular protein localization"/>
    <property type="evidence" value="ECO:0000318"/>
    <property type="project" value="GO_Central"/>
</dbReference>
<sequence>MKLLAFIANVIRKLFTNMSEALLKRKIYKKRTLLIKGTLMRIAMIKRRRSVMRKHYRSDIAELMRIGHNSDAFAGVGRLYVYENMLLSYEFVERYCTLILNQLKAMNDECPGECKEAVSSLTYAAARFGDVPELAEVRSLFFDMFGNSLESLVNKEFIDLLDPDSPTKEMKVQLMQEIAQEHGVEWSGTVGDDQDSELCLTDHKNEWVVNIPETITDDSNDCENDRIMMLLLSKIKEMNLV</sequence>
<dbReference type="EMBL" id="MNCJ02000327">
    <property type="protein sequence ID" value="KAF5776898.1"/>
    <property type="molecule type" value="Genomic_DNA"/>
</dbReference>
<dbReference type="Gramene" id="mRNA:HanXRQr2_Chr12g0529401">
    <property type="protein sequence ID" value="mRNA:HanXRQr2_Chr12g0529401"/>
    <property type="gene ID" value="HanXRQr2_Chr12g0529401"/>
</dbReference>
<reference evidence="2 4" key="1">
    <citation type="journal article" date="2017" name="Nature">
        <title>The sunflower genome provides insights into oil metabolism, flowering and Asterid evolution.</title>
        <authorList>
            <person name="Badouin H."/>
            <person name="Gouzy J."/>
            <person name="Grassa C.J."/>
            <person name="Murat F."/>
            <person name="Staton S.E."/>
            <person name="Cottret L."/>
            <person name="Lelandais-Briere C."/>
            <person name="Owens G.L."/>
            <person name="Carrere S."/>
            <person name="Mayjonade B."/>
            <person name="Legrand L."/>
            <person name="Gill N."/>
            <person name="Kane N.C."/>
            <person name="Bowers J.E."/>
            <person name="Hubner S."/>
            <person name="Bellec A."/>
            <person name="Berard A."/>
            <person name="Berges H."/>
            <person name="Blanchet N."/>
            <person name="Boniface M.C."/>
            <person name="Brunel D."/>
            <person name="Catrice O."/>
            <person name="Chaidir N."/>
            <person name="Claudel C."/>
            <person name="Donnadieu C."/>
            <person name="Faraut T."/>
            <person name="Fievet G."/>
            <person name="Helmstetter N."/>
            <person name="King M."/>
            <person name="Knapp S.J."/>
            <person name="Lai Z."/>
            <person name="Le Paslier M.C."/>
            <person name="Lippi Y."/>
            <person name="Lorenzon L."/>
            <person name="Mandel J.R."/>
            <person name="Marage G."/>
            <person name="Marchand G."/>
            <person name="Marquand E."/>
            <person name="Bret-Mestries E."/>
            <person name="Morien E."/>
            <person name="Nambeesan S."/>
            <person name="Nguyen T."/>
            <person name="Pegot-Espagnet P."/>
            <person name="Pouilly N."/>
            <person name="Raftis F."/>
            <person name="Sallet E."/>
            <person name="Schiex T."/>
            <person name="Thomas J."/>
            <person name="Vandecasteele C."/>
            <person name="Vares D."/>
            <person name="Vear F."/>
            <person name="Vautrin S."/>
            <person name="Crespi M."/>
            <person name="Mangin B."/>
            <person name="Burke J.M."/>
            <person name="Salse J."/>
            <person name="Munos S."/>
            <person name="Vincourt P."/>
            <person name="Rieseberg L.H."/>
            <person name="Langlade N.B."/>
        </authorList>
    </citation>
    <scope>NUCLEOTIDE SEQUENCE [LARGE SCALE GENOMIC DNA]</scope>
    <source>
        <strain evidence="4">cv. SF193</strain>
        <tissue evidence="2">Leaves</tissue>
    </source>
</reference>
<accession>A0A251SZP6</accession>
<evidence type="ECO:0000313" key="3">
    <source>
        <dbReference type="EMBL" id="OTG04308.1"/>
    </source>
</evidence>
<dbReference type="InterPro" id="IPR005061">
    <property type="entry name" value="Ist1"/>
</dbReference>
<dbReference type="AlphaFoldDB" id="A0A251SZP6"/>
<gene>
    <name evidence="3" type="ORF">HannXRQ_Chr12g0360821</name>
    <name evidence="2" type="ORF">HanXRQr2_Chr12g0529401</name>
</gene>
<dbReference type="PANTHER" id="PTHR12161:SF60">
    <property type="entry name" value="REGULATOR OF VPS4 ACTIVITY IN THE MVB PATHWAY PROTEIN"/>
    <property type="match status" value="1"/>
</dbReference>
<dbReference type="Pfam" id="PF03398">
    <property type="entry name" value="Ist1"/>
    <property type="match status" value="1"/>
</dbReference>
<reference evidence="2" key="3">
    <citation type="submission" date="2020-06" db="EMBL/GenBank/DDBJ databases">
        <title>Helianthus annuus Genome sequencing and assembly Release 2.</title>
        <authorList>
            <person name="Gouzy J."/>
            <person name="Langlade N."/>
            <person name="Munos S."/>
        </authorList>
    </citation>
    <scope>NUCLEOTIDE SEQUENCE</scope>
    <source>
        <tissue evidence="2">Leaves</tissue>
    </source>
</reference>
<name>A0A251SZP6_HELAN</name>
<evidence type="ECO:0000313" key="4">
    <source>
        <dbReference type="Proteomes" id="UP000215914"/>
    </source>
</evidence>
<dbReference type="EMBL" id="CM007901">
    <property type="protein sequence ID" value="OTG04308.1"/>
    <property type="molecule type" value="Genomic_DNA"/>
</dbReference>
<dbReference type="InterPro" id="IPR042277">
    <property type="entry name" value="IST1-like"/>
</dbReference>
<evidence type="ECO:0000256" key="1">
    <source>
        <dbReference type="ARBA" id="ARBA00005536"/>
    </source>
</evidence>
<dbReference type="STRING" id="4232.A0A251SZP6"/>